<dbReference type="PANTHER" id="PTHR35038">
    <property type="entry name" value="DISSIMILATORY SULFITE REDUCTASE SIRA"/>
    <property type="match status" value="1"/>
</dbReference>
<dbReference type="PROSITE" id="PS51257">
    <property type="entry name" value="PROKAR_LIPOPROTEIN"/>
    <property type="match status" value="1"/>
</dbReference>
<keyword evidence="5" id="KW-1185">Reference proteome</keyword>
<dbReference type="Gene3D" id="1.10.1130.10">
    <property type="entry name" value="Flavocytochrome C3, Chain A"/>
    <property type="match status" value="1"/>
</dbReference>
<dbReference type="SUPFAM" id="SSF48695">
    <property type="entry name" value="Multiheme cytochromes"/>
    <property type="match status" value="2"/>
</dbReference>
<dbReference type="AlphaFoldDB" id="A8H7P2"/>
<dbReference type="EMBL" id="CP000851">
    <property type="protein sequence ID" value="ABV88579.1"/>
    <property type="molecule type" value="Genomic_DNA"/>
</dbReference>
<dbReference type="Proteomes" id="UP000002608">
    <property type="component" value="Chromosome"/>
</dbReference>
<evidence type="ECO:0000313" key="4">
    <source>
        <dbReference type="EMBL" id="ABV88579.1"/>
    </source>
</evidence>
<evidence type="ECO:0000256" key="2">
    <source>
        <dbReference type="SAM" id="SignalP"/>
    </source>
</evidence>
<evidence type="ECO:0000313" key="5">
    <source>
        <dbReference type="Proteomes" id="UP000002608"/>
    </source>
</evidence>
<accession>A8H7P2</accession>
<feature type="domain" description="Outer membrane cytochrome MtrC/MtrF-like" evidence="3">
    <location>
        <begin position="472"/>
        <end position="651"/>
    </location>
</feature>
<dbReference type="PANTHER" id="PTHR35038:SF6">
    <property type="entry name" value="SURFACE LOCALIZED DECAHEME CYTOCHROME C LIPOPROTEIN"/>
    <property type="match status" value="1"/>
</dbReference>
<dbReference type="OrthoDB" id="9146465at2"/>
<name>A8H7P2_SHEPA</name>
<sequence length="655" mass="70435">MMSLNKRYLVLAVAAAMGLSACGDDGKDGTDGEYIPPTIGSSVETKIELINHTIEDGQISFEFQAINEDGVIIEGLQKAEAKFAIQTEKGIGLSRSGEGTLGGYGTFDATKDSNPEGASLAINEAGNYSFVMPMEHVKAGDTGIVWLRVGGAEVNDTVSIARSMPLIVDKPDALHTTTTETCYSCHVDYGTSDFPHPSYTAIDLEGKVDFVAGCMVCHGNISRNEENGGYAKNTLQKIGHINHQSFERDFQVTNCSTCHAEPVMNTSIAGNGCVDCHASGAVLNDKIAAFADDVDVRELHATKSGLVERQQIRESHTTTLSAPYWDKDVTWTDKPTGAVCTDLKLFKIEGETQTQLNIANLYGDKLSYAGAYIHGYDSKHNTLVGRANAYGAHQYVEREDGTRSVCYPDLVTGFANSNLSASSRVTFDMNDGMDPGYSGVTLTSYSDVVSTDIYDPAVTVPTFTPEGKYDRRLAVTNDSCTSCHNSESNYHKNGSYQEGGIDCVACHNNGQDRKSKMSAPGFGPMVHSMHWGVGNTVNDDDGIANSAAKLNAENCVACHADGIDLYAVPNQYIRSQAYHAGDTTKMSSPVLANCYACHDSDQALNHMVQNGGELSAEKGAGDDGEWYTAPTSESCATCHATGKTFAIEKYHVFER</sequence>
<dbReference type="eggNOG" id="ENOG5033T3C">
    <property type="taxonomic scope" value="Bacteria"/>
</dbReference>
<dbReference type="Pfam" id="PF22113">
    <property type="entry name" value="Mtrc-MtrF_II-IV_dom"/>
    <property type="match status" value="1"/>
</dbReference>
<dbReference type="RefSeq" id="WP_012156478.1">
    <property type="nucleotide sequence ID" value="NC_009901.1"/>
</dbReference>
<dbReference type="HOGENOM" id="CLU_417317_0_0_6"/>
<protein>
    <recommendedName>
        <fullName evidence="3">Outer membrane cytochrome MtrC/MtrF-like domain-containing protein</fullName>
    </recommendedName>
</protein>
<feature type="signal peptide" evidence="2">
    <location>
        <begin position="1"/>
        <end position="23"/>
    </location>
</feature>
<dbReference type="InterPro" id="IPR051829">
    <property type="entry name" value="Multiheme_Cytochr_ET"/>
</dbReference>
<keyword evidence="1 2" id="KW-0732">Signal</keyword>
<dbReference type="Gene3D" id="3.90.10.10">
    <property type="entry name" value="Cytochrome C3"/>
    <property type="match status" value="1"/>
</dbReference>
<dbReference type="InterPro" id="IPR036280">
    <property type="entry name" value="Multihaem_cyt_sf"/>
</dbReference>
<gene>
    <name evidence="4" type="ordered locus">Spea_3263</name>
</gene>
<dbReference type="GO" id="GO:0016491">
    <property type="term" value="F:oxidoreductase activity"/>
    <property type="evidence" value="ECO:0007669"/>
    <property type="project" value="TreeGrafter"/>
</dbReference>
<dbReference type="InterPro" id="IPR054337">
    <property type="entry name" value="Mtrc-MtrF-like_dom_II/IV"/>
</dbReference>
<dbReference type="KEGG" id="spl:Spea_3263"/>
<organism evidence="4 5">
    <name type="scientific">Shewanella pealeana (strain ATCC 700345 / ANG-SQ1)</name>
    <dbReference type="NCBI Taxonomy" id="398579"/>
    <lineage>
        <taxon>Bacteria</taxon>
        <taxon>Pseudomonadati</taxon>
        <taxon>Pseudomonadota</taxon>
        <taxon>Gammaproteobacteria</taxon>
        <taxon>Alteromonadales</taxon>
        <taxon>Shewanellaceae</taxon>
        <taxon>Shewanella</taxon>
    </lineage>
</organism>
<reference evidence="4 5" key="1">
    <citation type="submission" date="2007-10" db="EMBL/GenBank/DDBJ databases">
        <title>Complete sequence of Shewanella pealeana ATCC 700345.</title>
        <authorList>
            <consortium name="US DOE Joint Genome Institute"/>
            <person name="Copeland A."/>
            <person name="Lucas S."/>
            <person name="Lapidus A."/>
            <person name="Barry K."/>
            <person name="Glavina del Rio T."/>
            <person name="Dalin E."/>
            <person name="Tice H."/>
            <person name="Pitluck S."/>
            <person name="Chertkov O."/>
            <person name="Brettin T."/>
            <person name="Bruce D."/>
            <person name="Detter J.C."/>
            <person name="Han C."/>
            <person name="Schmutz J."/>
            <person name="Larimer F."/>
            <person name="Land M."/>
            <person name="Hauser L."/>
            <person name="Kyrpides N."/>
            <person name="Kim E."/>
            <person name="Zhao J.-S.Z."/>
            <person name="Manno D."/>
            <person name="Hawari J."/>
            <person name="Richardson P."/>
        </authorList>
    </citation>
    <scope>NUCLEOTIDE SEQUENCE [LARGE SCALE GENOMIC DNA]</scope>
    <source>
        <strain evidence="5">ATCC 700345 / ANG-SQ1</strain>
    </source>
</reference>
<proteinExistence type="predicted"/>
<feature type="chain" id="PRO_5002723374" description="Outer membrane cytochrome MtrC/MtrF-like domain-containing protein" evidence="2">
    <location>
        <begin position="24"/>
        <end position="655"/>
    </location>
</feature>
<evidence type="ECO:0000256" key="1">
    <source>
        <dbReference type="ARBA" id="ARBA00022729"/>
    </source>
</evidence>
<evidence type="ECO:0000259" key="3">
    <source>
        <dbReference type="Pfam" id="PF22113"/>
    </source>
</evidence>